<dbReference type="InterPro" id="IPR050570">
    <property type="entry name" value="Cell_wall_metabolism_enzyme"/>
</dbReference>
<evidence type="ECO:0000313" key="5">
    <source>
        <dbReference type="Proteomes" id="UP001499978"/>
    </source>
</evidence>
<dbReference type="SUPFAM" id="SSF51261">
    <property type="entry name" value="Duplicated hybrid motif"/>
    <property type="match status" value="1"/>
</dbReference>
<feature type="region of interest" description="Disordered" evidence="1">
    <location>
        <begin position="1"/>
        <end position="20"/>
    </location>
</feature>
<evidence type="ECO:0000256" key="1">
    <source>
        <dbReference type="SAM" id="MobiDB-lite"/>
    </source>
</evidence>
<evidence type="ECO:0000256" key="2">
    <source>
        <dbReference type="SAM" id="Phobius"/>
    </source>
</evidence>
<dbReference type="EMBL" id="BAAARY010000005">
    <property type="protein sequence ID" value="GAA2520287.1"/>
    <property type="molecule type" value="Genomic_DNA"/>
</dbReference>
<comment type="caution">
    <text evidence="4">The sequence shown here is derived from an EMBL/GenBank/DDBJ whole genome shotgun (WGS) entry which is preliminary data.</text>
</comment>
<feature type="compositionally biased region" description="Basic and acidic residues" evidence="1">
    <location>
        <begin position="1"/>
        <end position="12"/>
    </location>
</feature>
<keyword evidence="2" id="KW-0472">Membrane</keyword>
<dbReference type="PANTHER" id="PTHR21666:SF270">
    <property type="entry name" value="MUREIN HYDROLASE ACTIVATOR ENVC"/>
    <property type="match status" value="1"/>
</dbReference>
<feature type="domain" description="M23ase beta-sheet core" evidence="3">
    <location>
        <begin position="121"/>
        <end position="216"/>
    </location>
</feature>
<dbReference type="RefSeq" id="WP_344170914.1">
    <property type="nucleotide sequence ID" value="NZ_BAAARY010000005.1"/>
</dbReference>
<dbReference type="InterPro" id="IPR016047">
    <property type="entry name" value="M23ase_b-sheet_dom"/>
</dbReference>
<evidence type="ECO:0000259" key="3">
    <source>
        <dbReference type="Pfam" id="PF01551"/>
    </source>
</evidence>
<feature type="transmembrane region" description="Helical" evidence="2">
    <location>
        <begin position="26"/>
        <end position="48"/>
    </location>
</feature>
<name>A0ABN3NER0_9ACTN</name>
<dbReference type="PANTHER" id="PTHR21666">
    <property type="entry name" value="PEPTIDASE-RELATED"/>
    <property type="match status" value="1"/>
</dbReference>
<keyword evidence="2" id="KW-1133">Transmembrane helix</keyword>
<organism evidence="4 5">
    <name type="scientific">Pilimelia columellifera subsp. columellifera</name>
    <dbReference type="NCBI Taxonomy" id="706583"/>
    <lineage>
        <taxon>Bacteria</taxon>
        <taxon>Bacillati</taxon>
        <taxon>Actinomycetota</taxon>
        <taxon>Actinomycetes</taxon>
        <taxon>Micromonosporales</taxon>
        <taxon>Micromonosporaceae</taxon>
        <taxon>Pilimelia</taxon>
    </lineage>
</organism>
<dbReference type="Pfam" id="PF01551">
    <property type="entry name" value="Peptidase_M23"/>
    <property type="match status" value="1"/>
</dbReference>
<accession>A0ABN3NER0</accession>
<evidence type="ECO:0000313" key="4">
    <source>
        <dbReference type="EMBL" id="GAA2520287.1"/>
    </source>
</evidence>
<keyword evidence="2" id="KW-0812">Transmembrane</keyword>
<sequence length="232" mass="24499">MRQRLSSEPDRYRGRRRVPTPPRSRYAVVVTGAVVGAGMVALGAGAMMPDAKAVNDTTLANIANTRSVAEQLAARSTEAEQASRGRSATGTSFAELESTDSWLLPLKGYRFTSPFGVLGGRMHPGIDLAAAEGTPITAMYDGTVVSASWMGGYGYTVVIDHGNGVEALYGHQDALQVTAGQQVKAGDQIGVVGSTGLAYQPQLYLEVQAQDEAIDPIPFLQAKGVDIQLELD</sequence>
<gene>
    <name evidence="4" type="ORF">GCM10010201_17280</name>
</gene>
<keyword evidence="5" id="KW-1185">Reference proteome</keyword>
<reference evidence="4 5" key="1">
    <citation type="journal article" date="2019" name="Int. J. Syst. Evol. Microbiol.">
        <title>The Global Catalogue of Microorganisms (GCM) 10K type strain sequencing project: providing services to taxonomists for standard genome sequencing and annotation.</title>
        <authorList>
            <consortium name="The Broad Institute Genomics Platform"/>
            <consortium name="The Broad Institute Genome Sequencing Center for Infectious Disease"/>
            <person name="Wu L."/>
            <person name="Ma J."/>
        </authorList>
    </citation>
    <scope>NUCLEOTIDE SEQUENCE [LARGE SCALE GENOMIC DNA]</scope>
    <source>
        <strain evidence="4 5">JCM 3367</strain>
    </source>
</reference>
<dbReference type="CDD" id="cd12797">
    <property type="entry name" value="M23_peptidase"/>
    <property type="match status" value="1"/>
</dbReference>
<proteinExistence type="predicted"/>
<dbReference type="Gene3D" id="2.70.70.10">
    <property type="entry name" value="Glucose Permease (Domain IIA)"/>
    <property type="match status" value="1"/>
</dbReference>
<protein>
    <recommendedName>
        <fullName evidence="3">M23ase beta-sheet core domain-containing protein</fullName>
    </recommendedName>
</protein>
<dbReference type="InterPro" id="IPR011055">
    <property type="entry name" value="Dup_hybrid_motif"/>
</dbReference>
<dbReference type="Proteomes" id="UP001499978">
    <property type="component" value="Unassembled WGS sequence"/>
</dbReference>